<name>E9GCI2_DAPPU</name>
<accession>E9GCI2</accession>
<evidence type="ECO:0000259" key="4">
    <source>
        <dbReference type="Pfam" id="PF14772"/>
    </source>
</evidence>
<dbReference type="AlphaFoldDB" id="E9GCI2"/>
<dbReference type="PANTHER" id="PTHR21625:SF1">
    <property type="entry name" value="DYNEIN REGULATORY COMPLEX PROTEIN 1"/>
    <property type="match status" value="1"/>
</dbReference>
<reference evidence="5 6" key="1">
    <citation type="journal article" date="2011" name="Science">
        <title>The ecoresponsive genome of Daphnia pulex.</title>
        <authorList>
            <person name="Colbourne J.K."/>
            <person name="Pfrender M.E."/>
            <person name="Gilbert D."/>
            <person name="Thomas W.K."/>
            <person name="Tucker A."/>
            <person name="Oakley T.H."/>
            <person name="Tokishita S."/>
            <person name="Aerts A."/>
            <person name="Arnold G.J."/>
            <person name="Basu M.K."/>
            <person name="Bauer D.J."/>
            <person name="Caceres C.E."/>
            <person name="Carmel L."/>
            <person name="Casola C."/>
            <person name="Choi J.H."/>
            <person name="Detter J.C."/>
            <person name="Dong Q."/>
            <person name="Dusheyko S."/>
            <person name="Eads B.D."/>
            <person name="Frohlich T."/>
            <person name="Geiler-Samerotte K.A."/>
            <person name="Gerlach D."/>
            <person name="Hatcher P."/>
            <person name="Jogdeo S."/>
            <person name="Krijgsveld J."/>
            <person name="Kriventseva E.V."/>
            <person name="Kultz D."/>
            <person name="Laforsch C."/>
            <person name="Lindquist E."/>
            <person name="Lopez J."/>
            <person name="Manak J.R."/>
            <person name="Muller J."/>
            <person name="Pangilinan J."/>
            <person name="Patwardhan R.P."/>
            <person name="Pitluck S."/>
            <person name="Pritham E.J."/>
            <person name="Rechtsteiner A."/>
            <person name="Rho M."/>
            <person name="Rogozin I.B."/>
            <person name="Sakarya O."/>
            <person name="Salamov A."/>
            <person name="Schaack S."/>
            <person name="Shapiro H."/>
            <person name="Shiga Y."/>
            <person name="Skalitzky C."/>
            <person name="Smith Z."/>
            <person name="Souvorov A."/>
            <person name="Sung W."/>
            <person name="Tang Z."/>
            <person name="Tsuchiya D."/>
            <person name="Tu H."/>
            <person name="Vos H."/>
            <person name="Wang M."/>
            <person name="Wolf Y.I."/>
            <person name="Yamagata H."/>
            <person name="Yamada T."/>
            <person name="Ye Y."/>
            <person name="Shaw J.R."/>
            <person name="Andrews J."/>
            <person name="Crease T.J."/>
            <person name="Tang H."/>
            <person name="Lucas S.M."/>
            <person name="Robertson H.M."/>
            <person name="Bork P."/>
            <person name="Koonin E.V."/>
            <person name="Zdobnov E.M."/>
            <person name="Grigoriev I.V."/>
            <person name="Lynch M."/>
            <person name="Boore J.L."/>
        </authorList>
    </citation>
    <scope>NUCLEOTIDE SEQUENCE [LARGE SCALE GENOMIC DNA]</scope>
</reference>
<evidence type="ECO:0000313" key="5">
    <source>
        <dbReference type="EMBL" id="EFX82563.1"/>
    </source>
</evidence>
<feature type="compositionally biased region" description="Polar residues" evidence="3">
    <location>
        <begin position="16"/>
        <end position="25"/>
    </location>
</feature>
<dbReference type="EMBL" id="GL732539">
    <property type="protein sequence ID" value="EFX82563.1"/>
    <property type="molecule type" value="Genomic_DNA"/>
</dbReference>
<dbReference type="HOGENOM" id="CLU_468738_0_0_1"/>
<feature type="region of interest" description="Disordered" evidence="3">
    <location>
        <begin position="1"/>
        <end position="25"/>
    </location>
</feature>
<feature type="coiled-coil region" evidence="2">
    <location>
        <begin position="144"/>
        <end position="171"/>
    </location>
</feature>
<dbReference type="GO" id="GO:0060285">
    <property type="term" value="P:cilium-dependent cell motility"/>
    <property type="evidence" value="ECO:0000318"/>
    <property type="project" value="GO_Central"/>
</dbReference>
<dbReference type="GO" id="GO:0005858">
    <property type="term" value="C:axonemal dynein complex"/>
    <property type="evidence" value="ECO:0007669"/>
    <property type="project" value="InterPro"/>
</dbReference>
<dbReference type="OMA" id="ECNELEC"/>
<sequence>METVSREPTTEKANKDATQMQDPSTRLSDIIKQCTNSTDHVKLVGEKGEAALAASHDVLKRLKDDGCDLIGSVESSSAVRTGRQLDQRQATETECTSLSEACSTHVNAVDITLQSTWTEAFKNTAPHQLTADIQEIQGMSDDVLNTQQVLIDRLREEVNQADKIIQLEIERQTEDLGVMRKRMKDHLDFTRTTQRCQLGEIDASLFHLFFHQTKLNLNILQSAFGKDYNLLLEDHSKLMDQMLSDWSTSENEIIHELNDIGSHWVDDLDETDAYYYSECSRTRHRLTADIQLIEQELEKLKVDFTLNNEVLDYNCRVLKLREEERAGLIVGNKRKINRMTDRYRQLKEENDKIDQTRRGEELKLLKEVEHLRHDCDSMERKFSTIKSANDRQLESVCEMAEDRISQLLKKLAGIDERIFVEILEQPWDKLVGVSRHIESKSVELGNLTVGDAKDLDAEVVRLDKNLQFLTDTVASVDNAKERLMKALDIPDEHEFRILLSAMRLVPDSDLMKELACYIHQQRSRPADQPVTTRFYLADVATIRSHFQLFKETAVPKKRLDMWKMLARALIQYEQILRGKLTI</sequence>
<protein>
    <recommendedName>
        <fullName evidence="4">Dynein regulatory complex protein 1/2 N-terminal domain-containing protein</fullName>
    </recommendedName>
</protein>
<evidence type="ECO:0000256" key="2">
    <source>
        <dbReference type="SAM" id="Coils"/>
    </source>
</evidence>
<dbReference type="Pfam" id="PF14772">
    <property type="entry name" value="NYD-SP28"/>
    <property type="match status" value="1"/>
</dbReference>
<evidence type="ECO:0000256" key="1">
    <source>
        <dbReference type="ARBA" id="ARBA00023054"/>
    </source>
</evidence>
<feature type="compositionally biased region" description="Basic and acidic residues" evidence="3">
    <location>
        <begin position="1"/>
        <end position="15"/>
    </location>
</feature>
<dbReference type="Proteomes" id="UP000000305">
    <property type="component" value="Unassembled WGS sequence"/>
</dbReference>
<proteinExistence type="predicted"/>
<dbReference type="KEGG" id="dpx:DAPPUDRAFT_101154"/>
<keyword evidence="6" id="KW-1185">Reference proteome</keyword>
<dbReference type="GO" id="GO:0070286">
    <property type="term" value="P:axonemal dynein complex assembly"/>
    <property type="evidence" value="ECO:0000318"/>
    <property type="project" value="GO_Central"/>
</dbReference>
<dbReference type="InterPro" id="IPR039750">
    <property type="entry name" value="DRC1/DRC2"/>
</dbReference>
<feature type="domain" description="Dynein regulatory complex protein 1/2 N-terminal" evidence="4">
    <location>
        <begin position="105"/>
        <end position="176"/>
    </location>
</feature>
<dbReference type="GO" id="GO:0005930">
    <property type="term" value="C:axoneme"/>
    <property type="evidence" value="ECO:0000318"/>
    <property type="project" value="GO_Central"/>
</dbReference>
<evidence type="ECO:0000313" key="6">
    <source>
        <dbReference type="Proteomes" id="UP000000305"/>
    </source>
</evidence>
<organism evidence="5 6">
    <name type="scientific">Daphnia pulex</name>
    <name type="common">Water flea</name>
    <dbReference type="NCBI Taxonomy" id="6669"/>
    <lineage>
        <taxon>Eukaryota</taxon>
        <taxon>Metazoa</taxon>
        <taxon>Ecdysozoa</taxon>
        <taxon>Arthropoda</taxon>
        <taxon>Crustacea</taxon>
        <taxon>Branchiopoda</taxon>
        <taxon>Diplostraca</taxon>
        <taxon>Cladocera</taxon>
        <taxon>Anomopoda</taxon>
        <taxon>Daphniidae</taxon>
        <taxon>Daphnia</taxon>
    </lineage>
</organism>
<dbReference type="FunCoup" id="E9GCI2">
    <property type="interactions" value="27"/>
</dbReference>
<dbReference type="OrthoDB" id="10260459at2759"/>
<feature type="coiled-coil region" evidence="2">
    <location>
        <begin position="329"/>
        <end position="363"/>
    </location>
</feature>
<keyword evidence="1 2" id="KW-0175">Coiled coil</keyword>
<dbReference type="eggNOG" id="ENOG502QQ2B">
    <property type="taxonomic scope" value="Eukaryota"/>
</dbReference>
<dbReference type="PhylomeDB" id="E9GCI2"/>
<dbReference type="PANTHER" id="PTHR21625">
    <property type="entry name" value="NYD-SP28 PROTEIN"/>
    <property type="match status" value="1"/>
</dbReference>
<dbReference type="InterPro" id="IPR039505">
    <property type="entry name" value="DRC1/2_N"/>
</dbReference>
<dbReference type="InParanoid" id="E9GCI2"/>
<gene>
    <name evidence="5" type="ORF">DAPPUDRAFT_101154</name>
</gene>
<dbReference type="GO" id="GO:0003352">
    <property type="term" value="P:regulation of cilium movement"/>
    <property type="evidence" value="ECO:0000318"/>
    <property type="project" value="GO_Central"/>
</dbReference>
<evidence type="ECO:0000256" key="3">
    <source>
        <dbReference type="SAM" id="MobiDB-lite"/>
    </source>
</evidence>
<dbReference type="STRING" id="6669.E9GCI2"/>